<organism evidence="1 2">
    <name type="scientific">Batillaria attramentaria</name>
    <dbReference type="NCBI Taxonomy" id="370345"/>
    <lineage>
        <taxon>Eukaryota</taxon>
        <taxon>Metazoa</taxon>
        <taxon>Spiralia</taxon>
        <taxon>Lophotrochozoa</taxon>
        <taxon>Mollusca</taxon>
        <taxon>Gastropoda</taxon>
        <taxon>Caenogastropoda</taxon>
        <taxon>Sorbeoconcha</taxon>
        <taxon>Cerithioidea</taxon>
        <taxon>Batillariidae</taxon>
        <taxon>Batillaria</taxon>
    </lineage>
</organism>
<evidence type="ECO:0000313" key="2">
    <source>
        <dbReference type="Proteomes" id="UP001519460"/>
    </source>
</evidence>
<dbReference type="Proteomes" id="UP001519460">
    <property type="component" value="Unassembled WGS sequence"/>
</dbReference>
<proteinExistence type="predicted"/>
<dbReference type="AlphaFoldDB" id="A0ABD0M3R2"/>
<name>A0ABD0M3R2_9CAEN</name>
<comment type="caution">
    <text evidence="1">The sequence shown here is derived from an EMBL/GenBank/DDBJ whole genome shotgun (WGS) entry which is preliminary data.</text>
</comment>
<sequence>MALAYSSGFKIHSPYYVIDPGSFRFFDAVSPAFHRAGAGLGRLRIINKNLFVDWTDDAVTTDGPVGCPGLTVTRGAQHALNFPAGCSTEPAEVCGITVEGHLTEPNCGTASLNAISGDWLH</sequence>
<gene>
    <name evidence="1" type="ORF">BaRGS_00003113</name>
</gene>
<reference evidence="1 2" key="1">
    <citation type="journal article" date="2023" name="Sci. Data">
        <title>Genome assembly of the Korean intertidal mud-creeper Batillaria attramentaria.</title>
        <authorList>
            <person name="Patra A.K."/>
            <person name="Ho P.T."/>
            <person name="Jun S."/>
            <person name="Lee S.J."/>
            <person name="Kim Y."/>
            <person name="Won Y.J."/>
        </authorList>
    </citation>
    <scope>NUCLEOTIDE SEQUENCE [LARGE SCALE GENOMIC DNA]</scope>
    <source>
        <strain evidence="1">Wonlab-2016</strain>
    </source>
</reference>
<keyword evidence="2" id="KW-1185">Reference proteome</keyword>
<accession>A0ABD0M3R2</accession>
<protein>
    <submittedName>
        <fullName evidence="1">Uncharacterized protein</fullName>
    </submittedName>
</protein>
<evidence type="ECO:0000313" key="1">
    <source>
        <dbReference type="EMBL" id="KAK7505842.1"/>
    </source>
</evidence>
<dbReference type="EMBL" id="JACVVK020000009">
    <property type="protein sequence ID" value="KAK7505842.1"/>
    <property type="molecule type" value="Genomic_DNA"/>
</dbReference>